<evidence type="ECO:0000313" key="3">
    <source>
        <dbReference type="Proteomes" id="UP000253094"/>
    </source>
</evidence>
<name>A0A367F4P7_9ACTN</name>
<reference evidence="2 3" key="1">
    <citation type="submission" date="2018-06" db="EMBL/GenBank/DDBJ databases">
        <title>Sphaerisporangium craniellae sp. nov., isolated from a marine sponge in the South China Sea.</title>
        <authorList>
            <person name="Li L."/>
        </authorList>
    </citation>
    <scope>NUCLEOTIDE SEQUENCE [LARGE SCALE GENOMIC DNA]</scope>
    <source>
        <strain evidence="2 3">CCTCC AA 208026</strain>
    </source>
</reference>
<protein>
    <submittedName>
        <fullName evidence="2">Uncharacterized protein</fullName>
    </submittedName>
</protein>
<dbReference type="RefSeq" id="WP_114032817.1">
    <property type="nucleotide sequence ID" value="NZ_QOIL01000024.1"/>
</dbReference>
<comment type="caution">
    <text evidence="2">The sequence shown here is derived from an EMBL/GenBank/DDBJ whole genome shotgun (WGS) entry which is preliminary data.</text>
</comment>
<evidence type="ECO:0000313" key="2">
    <source>
        <dbReference type="EMBL" id="RCG24490.1"/>
    </source>
</evidence>
<evidence type="ECO:0000256" key="1">
    <source>
        <dbReference type="SAM" id="MobiDB-lite"/>
    </source>
</evidence>
<keyword evidence="3" id="KW-1185">Reference proteome</keyword>
<dbReference type="AlphaFoldDB" id="A0A367F4P7"/>
<organism evidence="2 3">
    <name type="scientific">Sphaerisporangium album</name>
    <dbReference type="NCBI Taxonomy" id="509200"/>
    <lineage>
        <taxon>Bacteria</taxon>
        <taxon>Bacillati</taxon>
        <taxon>Actinomycetota</taxon>
        <taxon>Actinomycetes</taxon>
        <taxon>Streptosporangiales</taxon>
        <taxon>Streptosporangiaceae</taxon>
        <taxon>Sphaerisporangium</taxon>
    </lineage>
</organism>
<proteinExistence type="predicted"/>
<dbReference type="Proteomes" id="UP000253094">
    <property type="component" value="Unassembled WGS sequence"/>
</dbReference>
<dbReference type="EMBL" id="QOIL01000024">
    <property type="protein sequence ID" value="RCG24490.1"/>
    <property type="molecule type" value="Genomic_DNA"/>
</dbReference>
<gene>
    <name evidence="2" type="ORF">DQ384_33150</name>
</gene>
<accession>A0A367F4P7</accession>
<feature type="region of interest" description="Disordered" evidence="1">
    <location>
        <begin position="71"/>
        <end position="95"/>
    </location>
</feature>
<sequence length="95" mass="10267">METVNPPRGRELLIAARHIAVALGYDAADVTELAVTMGNDGRRDWPTADLLLTALAELALRVPGDREIAGPARETLGVPRPRVHRLAGLPDDPRQ</sequence>